<protein>
    <submittedName>
        <fullName evidence="2">Ectonucleotide pyrophosphatase/phosphodiesterase</fullName>
    </submittedName>
</protein>
<dbReference type="EMBL" id="JBHTLQ010000013">
    <property type="protein sequence ID" value="MFD1190493.1"/>
    <property type="molecule type" value="Genomic_DNA"/>
</dbReference>
<evidence type="ECO:0000313" key="2">
    <source>
        <dbReference type="EMBL" id="MFD1190493.1"/>
    </source>
</evidence>
<keyword evidence="1" id="KW-0732">Signal</keyword>
<dbReference type="PANTHER" id="PTHR10151">
    <property type="entry name" value="ECTONUCLEOTIDE PYROPHOSPHATASE/PHOSPHODIESTERASE"/>
    <property type="match status" value="1"/>
</dbReference>
<feature type="signal peptide" evidence="1">
    <location>
        <begin position="1"/>
        <end position="22"/>
    </location>
</feature>
<feature type="chain" id="PRO_5046007978" evidence="1">
    <location>
        <begin position="23"/>
        <end position="403"/>
    </location>
</feature>
<gene>
    <name evidence="2" type="ORF">ACFQ27_07875</name>
</gene>
<dbReference type="RefSeq" id="WP_377353184.1">
    <property type="nucleotide sequence ID" value="NZ_JBHTLQ010000013.1"/>
</dbReference>
<keyword evidence="3" id="KW-1185">Reference proteome</keyword>
<organism evidence="2 3">
    <name type="scientific">Phenylobacterium conjunctum</name>
    <dbReference type="NCBI Taxonomy" id="1298959"/>
    <lineage>
        <taxon>Bacteria</taxon>
        <taxon>Pseudomonadati</taxon>
        <taxon>Pseudomonadota</taxon>
        <taxon>Alphaproteobacteria</taxon>
        <taxon>Caulobacterales</taxon>
        <taxon>Caulobacteraceae</taxon>
        <taxon>Phenylobacterium</taxon>
    </lineage>
</organism>
<dbReference type="Gene3D" id="3.40.720.10">
    <property type="entry name" value="Alkaline Phosphatase, subunit A"/>
    <property type="match status" value="1"/>
</dbReference>
<comment type="caution">
    <text evidence="2">The sequence shown here is derived from an EMBL/GenBank/DDBJ whole genome shotgun (WGS) entry which is preliminary data.</text>
</comment>
<sequence>MRNLLTAVLSLLLFSVAGLAWAGERPVTILIGVDGFRADYLNPEDAPNLSALAARGARAQGMRPSFPSLTFPNHYTLVTGLRPDHHGVVDNVMEDADRPGQTFTMGAKAISGDPFWWDGGEPLWVTAERAGVRTATMFWPGSDLPIRGVRPSAWRPYDKNVLASARVDQVLAWLAAPEPPTFLTLYFDDVDTVGHYFGPDSSERRVATRRIDTQIGRLDAELRGRGVDANLVVVADHGMAGVSRDRIVYLDDLVPAEAIRVVTFGAGAGLYPEPGRKRQVEAALLGRHDHMTCWRKSGLPKRMRFGAHPRIPAIVCLADTGWMLSTHARNARWPMTNRGAHGFDPYDPAMAAVFVAAGPAFKPGVVLPVFDNVDVYPLLARLIGVTPQPNDGTLGPLVPALAP</sequence>
<dbReference type="Proteomes" id="UP001597216">
    <property type="component" value="Unassembled WGS sequence"/>
</dbReference>
<evidence type="ECO:0000256" key="1">
    <source>
        <dbReference type="SAM" id="SignalP"/>
    </source>
</evidence>
<dbReference type="Gene3D" id="3.30.1360.180">
    <property type="match status" value="1"/>
</dbReference>
<proteinExistence type="predicted"/>
<dbReference type="CDD" id="cd16018">
    <property type="entry name" value="Enpp"/>
    <property type="match status" value="1"/>
</dbReference>
<evidence type="ECO:0000313" key="3">
    <source>
        <dbReference type="Proteomes" id="UP001597216"/>
    </source>
</evidence>
<dbReference type="PANTHER" id="PTHR10151:SF120">
    <property type="entry name" value="BIS(5'-ADENOSYL)-TRIPHOSPHATASE"/>
    <property type="match status" value="1"/>
</dbReference>
<accession>A0ABW3T0M7</accession>
<dbReference type="SUPFAM" id="SSF53649">
    <property type="entry name" value="Alkaline phosphatase-like"/>
    <property type="match status" value="1"/>
</dbReference>
<dbReference type="Pfam" id="PF01663">
    <property type="entry name" value="Phosphodiest"/>
    <property type="match status" value="1"/>
</dbReference>
<name>A0ABW3T0M7_9CAUL</name>
<dbReference type="InterPro" id="IPR017850">
    <property type="entry name" value="Alkaline_phosphatase_core_sf"/>
</dbReference>
<reference evidence="3" key="1">
    <citation type="journal article" date="2019" name="Int. J. Syst. Evol. Microbiol.">
        <title>The Global Catalogue of Microorganisms (GCM) 10K type strain sequencing project: providing services to taxonomists for standard genome sequencing and annotation.</title>
        <authorList>
            <consortium name="The Broad Institute Genomics Platform"/>
            <consortium name="The Broad Institute Genome Sequencing Center for Infectious Disease"/>
            <person name="Wu L."/>
            <person name="Ma J."/>
        </authorList>
    </citation>
    <scope>NUCLEOTIDE SEQUENCE [LARGE SCALE GENOMIC DNA]</scope>
    <source>
        <strain evidence="3">CCUG 55074</strain>
    </source>
</reference>
<dbReference type="InterPro" id="IPR002591">
    <property type="entry name" value="Phosphodiest/P_Trfase"/>
</dbReference>